<protein>
    <submittedName>
        <fullName evidence="6">GATA-domain-containing protein</fullName>
    </submittedName>
</protein>
<comment type="caution">
    <text evidence="6">The sequence shown here is derived from an EMBL/GenBank/DDBJ whole genome shotgun (WGS) entry which is preliminary data.</text>
</comment>
<dbReference type="CDD" id="cd00202">
    <property type="entry name" value="ZnF_GATA"/>
    <property type="match status" value="1"/>
</dbReference>
<keyword evidence="3" id="KW-0862">Zinc</keyword>
<dbReference type="Proteomes" id="UP000807469">
    <property type="component" value="Unassembled WGS sequence"/>
</dbReference>
<dbReference type="GO" id="GO:0006355">
    <property type="term" value="P:regulation of DNA-templated transcription"/>
    <property type="evidence" value="ECO:0007669"/>
    <property type="project" value="InterPro"/>
</dbReference>
<dbReference type="PROSITE" id="PS50114">
    <property type="entry name" value="GATA_ZN_FINGER_2"/>
    <property type="match status" value="1"/>
</dbReference>
<feature type="domain" description="GATA-type" evidence="5">
    <location>
        <begin position="285"/>
        <end position="318"/>
    </location>
</feature>
<organism evidence="6 7">
    <name type="scientific">Pholiota conissans</name>
    <dbReference type="NCBI Taxonomy" id="109636"/>
    <lineage>
        <taxon>Eukaryota</taxon>
        <taxon>Fungi</taxon>
        <taxon>Dikarya</taxon>
        <taxon>Basidiomycota</taxon>
        <taxon>Agaricomycotina</taxon>
        <taxon>Agaricomycetes</taxon>
        <taxon>Agaricomycetidae</taxon>
        <taxon>Agaricales</taxon>
        <taxon>Agaricineae</taxon>
        <taxon>Strophariaceae</taxon>
        <taxon>Pholiota</taxon>
    </lineage>
</organism>
<sequence length="345" mass="38007">MSTAIIQPHSMSIALAARSLPTYEFSKRKRWGDLLLSELVDDVAFILSPKYKILYCGPAVTELLGWRNVDLTDLEFTNLVDLPDQARFRIAFDEAVCTNVESDLAVRLRTNNSTTQFTSMPAEVVLFDIKFYPHNTGSEDVGGPCIIAMASPYPSRNSAMLATGLQLKAENERLQQNVTEHRNRFAAETSVFKNSPTSQAGSMYPLPLSQSARFSSSAFVTGTILRNSNDPTGAFSTSTMMSESFSSATSNAIDGTDFGKSLYAHNIEEQSDEGSKKKKLKRTQNVEQYVCKICGRTDSPEWRKGPDGPKTLCNACGLRWAKQMRKADDTSSECLSLAIAATDLQ</sequence>
<dbReference type="InterPro" id="IPR035965">
    <property type="entry name" value="PAS-like_dom_sf"/>
</dbReference>
<dbReference type="PANTHER" id="PTHR45658">
    <property type="entry name" value="GATA TRANSCRIPTION FACTOR"/>
    <property type="match status" value="1"/>
</dbReference>
<evidence type="ECO:0000256" key="2">
    <source>
        <dbReference type="ARBA" id="ARBA00022771"/>
    </source>
</evidence>
<keyword evidence="2 4" id="KW-0863">Zinc-finger</keyword>
<dbReference type="Gene3D" id="3.30.450.20">
    <property type="entry name" value="PAS domain"/>
    <property type="match status" value="1"/>
</dbReference>
<name>A0A9P5Z834_9AGAR</name>
<evidence type="ECO:0000313" key="7">
    <source>
        <dbReference type="Proteomes" id="UP000807469"/>
    </source>
</evidence>
<evidence type="ECO:0000256" key="1">
    <source>
        <dbReference type="ARBA" id="ARBA00022723"/>
    </source>
</evidence>
<evidence type="ECO:0000259" key="5">
    <source>
        <dbReference type="PROSITE" id="PS50114"/>
    </source>
</evidence>
<dbReference type="PROSITE" id="PS00344">
    <property type="entry name" value="GATA_ZN_FINGER_1"/>
    <property type="match status" value="1"/>
</dbReference>
<dbReference type="InterPro" id="IPR000679">
    <property type="entry name" value="Znf_GATA"/>
</dbReference>
<gene>
    <name evidence="6" type="ORF">BDN70DRAFT_874644</name>
</gene>
<evidence type="ECO:0000256" key="4">
    <source>
        <dbReference type="PROSITE-ProRule" id="PRU00094"/>
    </source>
</evidence>
<proteinExistence type="predicted"/>
<evidence type="ECO:0000313" key="6">
    <source>
        <dbReference type="EMBL" id="KAF9482824.1"/>
    </source>
</evidence>
<reference evidence="6" key="1">
    <citation type="submission" date="2020-11" db="EMBL/GenBank/DDBJ databases">
        <authorList>
            <consortium name="DOE Joint Genome Institute"/>
            <person name="Ahrendt S."/>
            <person name="Riley R."/>
            <person name="Andreopoulos W."/>
            <person name="Labutti K."/>
            <person name="Pangilinan J."/>
            <person name="Ruiz-Duenas F.J."/>
            <person name="Barrasa J.M."/>
            <person name="Sanchez-Garcia M."/>
            <person name="Camarero S."/>
            <person name="Miyauchi S."/>
            <person name="Serrano A."/>
            <person name="Linde D."/>
            <person name="Babiker R."/>
            <person name="Drula E."/>
            <person name="Ayuso-Fernandez I."/>
            <person name="Pacheco R."/>
            <person name="Padilla G."/>
            <person name="Ferreira P."/>
            <person name="Barriuso J."/>
            <person name="Kellner H."/>
            <person name="Castanera R."/>
            <person name="Alfaro M."/>
            <person name="Ramirez L."/>
            <person name="Pisabarro A.G."/>
            <person name="Kuo A."/>
            <person name="Tritt A."/>
            <person name="Lipzen A."/>
            <person name="He G."/>
            <person name="Yan M."/>
            <person name="Ng V."/>
            <person name="Cullen D."/>
            <person name="Martin F."/>
            <person name="Rosso M.-N."/>
            <person name="Henrissat B."/>
            <person name="Hibbett D."/>
            <person name="Martinez A.T."/>
            <person name="Grigoriev I.V."/>
        </authorList>
    </citation>
    <scope>NUCLEOTIDE SEQUENCE</scope>
    <source>
        <strain evidence="6">CIRM-BRFM 674</strain>
    </source>
</reference>
<dbReference type="InterPro" id="IPR000014">
    <property type="entry name" value="PAS"/>
</dbReference>
<dbReference type="InterPro" id="IPR051140">
    <property type="entry name" value="GATA_TF"/>
</dbReference>
<dbReference type="AlphaFoldDB" id="A0A9P5Z834"/>
<dbReference type="SMART" id="SM00401">
    <property type="entry name" value="ZnF_GATA"/>
    <property type="match status" value="1"/>
</dbReference>
<dbReference type="GO" id="GO:0008270">
    <property type="term" value="F:zinc ion binding"/>
    <property type="evidence" value="ECO:0007669"/>
    <property type="project" value="UniProtKB-KW"/>
</dbReference>
<dbReference type="Pfam" id="PF00320">
    <property type="entry name" value="GATA"/>
    <property type="match status" value="1"/>
</dbReference>
<keyword evidence="7" id="KW-1185">Reference proteome</keyword>
<accession>A0A9P5Z834</accession>
<dbReference type="InterPro" id="IPR013088">
    <property type="entry name" value="Znf_NHR/GATA"/>
</dbReference>
<dbReference type="SUPFAM" id="SSF57716">
    <property type="entry name" value="Glucocorticoid receptor-like (DNA-binding domain)"/>
    <property type="match status" value="1"/>
</dbReference>
<dbReference type="GO" id="GO:0043565">
    <property type="term" value="F:sequence-specific DNA binding"/>
    <property type="evidence" value="ECO:0007669"/>
    <property type="project" value="InterPro"/>
</dbReference>
<keyword evidence="1" id="KW-0479">Metal-binding</keyword>
<dbReference type="OrthoDB" id="2162994at2759"/>
<evidence type="ECO:0000256" key="3">
    <source>
        <dbReference type="ARBA" id="ARBA00022833"/>
    </source>
</evidence>
<dbReference type="CDD" id="cd00130">
    <property type="entry name" value="PAS"/>
    <property type="match status" value="1"/>
</dbReference>
<dbReference type="EMBL" id="MU155161">
    <property type="protein sequence ID" value="KAF9482824.1"/>
    <property type="molecule type" value="Genomic_DNA"/>
</dbReference>
<dbReference type="Gene3D" id="3.30.50.10">
    <property type="entry name" value="Erythroid Transcription Factor GATA-1, subunit A"/>
    <property type="match status" value="1"/>
</dbReference>
<dbReference type="SUPFAM" id="SSF55785">
    <property type="entry name" value="PYP-like sensor domain (PAS domain)"/>
    <property type="match status" value="1"/>
</dbReference>